<reference evidence="3 4" key="1">
    <citation type="journal article" date="2014" name="PLoS Genet.">
        <title>Phylogenetically driven sequencing of extremely halophilic archaea reveals strategies for static and dynamic osmo-response.</title>
        <authorList>
            <person name="Becker E.A."/>
            <person name="Seitzer P.M."/>
            <person name="Tritt A."/>
            <person name="Larsen D."/>
            <person name="Krusor M."/>
            <person name="Yao A.I."/>
            <person name="Wu D."/>
            <person name="Madern D."/>
            <person name="Eisen J.A."/>
            <person name="Darling A.E."/>
            <person name="Facciotti M.T."/>
        </authorList>
    </citation>
    <scope>NUCLEOTIDE SEQUENCE [LARGE SCALE GENOMIC DNA]</scope>
    <source>
        <strain evidence="3 4">DSM 14210</strain>
    </source>
</reference>
<keyword evidence="1" id="KW-0812">Transmembrane</keyword>
<protein>
    <submittedName>
        <fullName evidence="3">HNH endonuclease</fullName>
    </submittedName>
</protein>
<dbReference type="AlphaFoldDB" id="M0E3L2"/>
<dbReference type="RefSeq" id="WP_006627862.1">
    <property type="nucleotide sequence ID" value="NZ_AOJD01000006.1"/>
</dbReference>
<keyword evidence="1" id="KW-1133">Transmembrane helix</keyword>
<sequence length="304" mass="33713">MGDGYPSDWNSRRKKIYKRDNYRCQECGSLGGKRGNAKLHAHHIKPKSEGGSHRQGNLKTVCKSCHENIHGHGVGGSATSSSGNSDQQDAAEMLITIVLMACATILVITLIAFGQVLPAGETVTEDYSIDYIGMSENPDTGDVTYDYNPGPSLNVQYELSDNVISQNDEAQLTFKIHNPSNNDIRGNLKVKVRANYANRGELSEIDFDLSPGQSKVVSITSPGWKFIANSGPHPRTATFGAESQIFTEQYKEIGTHRQSDEMTLEVRKPFFDRLGVYWLILLFASLTYGSYKLWGRRSEAINRN</sequence>
<feature type="domain" description="HNH nuclease" evidence="2">
    <location>
        <begin position="11"/>
        <end position="67"/>
    </location>
</feature>
<evidence type="ECO:0000313" key="3">
    <source>
        <dbReference type="EMBL" id="ELZ41618.1"/>
    </source>
</evidence>
<comment type="caution">
    <text evidence="3">The sequence shown here is derived from an EMBL/GenBank/DDBJ whole genome shotgun (WGS) entry which is preliminary data.</text>
</comment>
<dbReference type="Gene3D" id="1.10.30.50">
    <property type="match status" value="1"/>
</dbReference>
<dbReference type="GO" id="GO:0008270">
    <property type="term" value="F:zinc ion binding"/>
    <property type="evidence" value="ECO:0007669"/>
    <property type="project" value="InterPro"/>
</dbReference>
<feature type="transmembrane region" description="Helical" evidence="1">
    <location>
        <begin position="275"/>
        <end position="294"/>
    </location>
</feature>
<dbReference type="OrthoDB" id="11472at2157"/>
<keyword evidence="3" id="KW-0255">Endonuclease</keyword>
<dbReference type="GO" id="GO:0004519">
    <property type="term" value="F:endonuclease activity"/>
    <property type="evidence" value="ECO:0007669"/>
    <property type="project" value="UniProtKB-KW"/>
</dbReference>
<dbReference type="GO" id="GO:0003676">
    <property type="term" value="F:nucleic acid binding"/>
    <property type="evidence" value="ECO:0007669"/>
    <property type="project" value="InterPro"/>
</dbReference>
<dbReference type="Pfam" id="PF01844">
    <property type="entry name" value="HNH"/>
    <property type="match status" value="1"/>
</dbReference>
<keyword evidence="1" id="KW-0472">Membrane</keyword>
<dbReference type="InterPro" id="IPR003615">
    <property type="entry name" value="HNH_nuc"/>
</dbReference>
<keyword evidence="4" id="KW-1185">Reference proteome</keyword>
<name>M0E3L2_9EURY</name>
<dbReference type="Proteomes" id="UP000011523">
    <property type="component" value="Unassembled WGS sequence"/>
</dbReference>
<evidence type="ECO:0000259" key="2">
    <source>
        <dbReference type="SMART" id="SM00507"/>
    </source>
</evidence>
<gene>
    <name evidence="3" type="ORF">C472_00758</name>
</gene>
<keyword evidence="3" id="KW-0378">Hydrolase</keyword>
<keyword evidence="3" id="KW-0540">Nuclease</keyword>
<dbReference type="InterPro" id="IPR002711">
    <property type="entry name" value="HNH"/>
</dbReference>
<organism evidence="3 4">
    <name type="scientific">Halorubrum tebenquichense DSM 14210</name>
    <dbReference type="NCBI Taxonomy" id="1227485"/>
    <lineage>
        <taxon>Archaea</taxon>
        <taxon>Methanobacteriati</taxon>
        <taxon>Methanobacteriota</taxon>
        <taxon>Stenosarchaea group</taxon>
        <taxon>Halobacteria</taxon>
        <taxon>Halobacteriales</taxon>
        <taxon>Haloferacaceae</taxon>
        <taxon>Halorubrum</taxon>
    </lineage>
</organism>
<dbReference type="CDD" id="cd00085">
    <property type="entry name" value="HNHc"/>
    <property type="match status" value="1"/>
</dbReference>
<dbReference type="SMART" id="SM00507">
    <property type="entry name" value="HNHc"/>
    <property type="match status" value="1"/>
</dbReference>
<proteinExistence type="predicted"/>
<evidence type="ECO:0000313" key="4">
    <source>
        <dbReference type="Proteomes" id="UP000011523"/>
    </source>
</evidence>
<feature type="transmembrane region" description="Helical" evidence="1">
    <location>
        <begin position="94"/>
        <end position="117"/>
    </location>
</feature>
<evidence type="ECO:0000256" key="1">
    <source>
        <dbReference type="SAM" id="Phobius"/>
    </source>
</evidence>
<accession>M0E3L2</accession>
<dbReference type="EMBL" id="AOJD01000006">
    <property type="protein sequence ID" value="ELZ41618.1"/>
    <property type="molecule type" value="Genomic_DNA"/>
</dbReference>